<organism evidence="1 2">
    <name type="scientific">Clonostachys rosea f. rosea IK726</name>
    <dbReference type="NCBI Taxonomy" id="1349383"/>
    <lineage>
        <taxon>Eukaryota</taxon>
        <taxon>Fungi</taxon>
        <taxon>Dikarya</taxon>
        <taxon>Ascomycota</taxon>
        <taxon>Pezizomycotina</taxon>
        <taxon>Sordariomycetes</taxon>
        <taxon>Hypocreomycetidae</taxon>
        <taxon>Hypocreales</taxon>
        <taxon>Bionectriaceae</taxon>
        <taxon>Clonostachys</taxon>
    </lineage>
</organism>
<reference evidence="1" key="1">
    <citation type="submission" date="2020-04" db="EMBL/GenBank/DDBJ databases">
        <authorList>
            <person name="Broberg M."/>
        </authorList>
    </citation>
    <scope>NUCLEOTIDE SEQUENCE</scope>
</reference>
<comment type="caution">
    <text evidence="1">The sequence shown here is derived from an EMBL/GenBank/DDBJ whole genome shotgun (WGS) entry which is preliminary data.</text>
</comment>
<proteinExistence type="predicted"/>
<sequence>MLGRLQMGVQEAIDAYMVLAENVFRESGVFSRVRGARTIGALLGNSRFSGDALTEAIQTIVESQTGDKETLLFDNLGSACRVFVCATRTANTEPALLRSYRSNREEGCHAAIWEAGRATSAAPTFFPPIKFGRPPAEYVDGAIGHNNPIRLLMREVESVWGSDAKLGCVLSIGTGVSEQKKLGSKGHKVLLACKKLATSADAIASSFHKDQGGKLQREGKYFRFNVSHGLQGIGLEEWKTFDQMDTATKAYLETVDEAIRSCCDRLKDPPSSSSLPAIVFGNTDAPKSSSFGTFDVPYNSSPYFTGRSDSLQAIEEHFLQRHPHGPQTVVLSGLGGIGKTQIALHYFECHKDSYSSALFIQCNSEQEAIAAYIRFAGFVVDEELRATPTSNYDEVAKRLGFSGLLTKQPGQLMNEAHRRVVKAVGLWLGRQQGKFLVILDNADYPRDINLTNLIPHHSNGDIIITTRDAGAMAFGTLLEIDEMSEEEAVTLLGQASHLKLETQELLDAAKEITEDLGYLPLAIDQACGYLLTSGSDVRNFLSTHKLHYKSLLSRIPNDGMLGYKYSALTTWEMSFGRLEYKSPESASLLQHLGFMHCKDICESLFYPADRMTNISWGLQGDRFSFDGTFALMCKLSLMRQNKNAGSYEIHKVVHLWIKERLSLEKRAQFGRRAFVSVANALVAHNQKNSRQARETHRRLFPHVEAVWNNIEKYTSPNQDGDHKGFIDSLRAVAHSFQSQGCYELAERAFIRVYKAHTATSGADASETLDAAAELAAFYKLRGNMPTAEKYYRLALKGFTRLLGEEDKATLQVLHDLAGLLSYTGKSDEAITLYQRALDGRKKYGSESLETLETMDSLAALYHSLKR</sequence>
<accession>A0ACA9TMT4</accession>
<keyword evidence="2" id="KW-1185">Reference proteome</keyword>
<protein>
    <submittedName>
        <fullName evidence="1">Uncharacterized protein</fullName>
    </submittedName>
</protein>
<evidence type="ECO:0000313" key="2">
    <source>
        <dbReference type="Proteomes" id="UP000836387"/>
    </source>
</evidence>
<reference evidence="1" key="2">
    <citation type="submission" date="2021-10" db="EMBL/GenBank/DDBJ databases">
        <authorList>
            <person name="Piombo E."/>
        </authorList>
    </citation>
    <scope>NUCLEOTIDE SEQUENCE</scope>
</reference>
<dbReference type="EMBL" id="CADEHS020000006">
    <property type="protein sequence ID" value="CAG9942222.1"/>
    <property type="molecule type" value="Genomic_DNA"/>
</dbReference>
<dbReference type="Proteomes" id="UP000836387">
    <property type="component" value="Unassembled WGS sequence"/>
</dbReference>
<name>A0ACA9TMT4_BIOOC</name>
<gene>
    <name evidence="1" type="ORF">CRV2_00009153</name>
</gene>
<evidence type="ECO:0000313" key="1">
    <source>
        <dbReference type="EMBL" id="CAG9942222.1"/>
    </source>
</evidence>